<dbReference type="PANTHER" id="PTHR30614:SF37">
    <property type="entry name" value="AMINO-ACID ABC TRANSPORTER PERMEASE PROTEIN YHDX-RELATED"/>
    <property type="match status" value="1"/>
</dbReference>
<comment type="subcellular location">
    <subcellularLocation>
        <location evidence="1">Cell inner membrane</location>
        <topology evidence="1">Multi-pass membrane protein</topology>
    </subcellularLocation>
    <subcellularLocation>
        <location evidence="9">Cell membrane</location>
        <topology evidence="9">Multi-pass membrane protein</topology>
    </subcellularLocation>
</comment>
<feature type="transmembrane region" description="Helical" evidence="9">
    <location>
        <begin position="219"/>
        <end position="245"/>
    </location>
</feature>
<keyword evidence="4" id="KW-1003">Cell membrane</keyword>
<dbReference type="InterPro" id="IPR043429">
    <property type="entry name" value="ArtM/GltK/GlnP/TcyL/YhdX-like"/>
</dbReference>
<dbReference type="EMBL" id="PIUM01000001">
    <property type="protein sequence ID" value="PKU26491.1"/>
    <property type="molecule type" value="Genomic_DNA"/>
</dbReference>
<gene>
    <name evidence="11" type="ORF">CWS72_01205</name>
</gene>
<feature type="transmembrane region" description="Helical" evidence="9">
    <location>
        <begin position="98"/>
        <end position="118"/>
    </location>
</feature>
<dbReference type="GO" id="GO:0022857">
    <property type="term" value="F:transmembrane transporter activity"/>
    <property type="evidence" value="ECO:0007669"/>
    <property type="project" value="InterPro"/>
</dbReference>
<keyword evidence="3 9" id="KW-0813">Transport</keyword>
<organism evidence="11 12">
    <name type="scientific">Telmatospirillum siberiense</name>
    <dbReference type="NCBI Taxonomy" id="382514"/>
    <lineage>
        <taxon>Bacteria</taxon>
        <taxon>Pseudomonadati</taxon>
        <taxon>Pseudomonadota</taxon>
        <taxon>Alphaproteobacteria</taxon>
        <taxon>Rhodospirillales</taxon>
        <taxon>Rhodospirillaceae</taxon>
        <taxon>Telmatospirillum</taxon>
    </lineage>
</organism>
<accession>A0A2N3Q1M7</accession>
<feature type="transmembrane region" description="Helical" evidence="9">
    <location>
        <begin position="138"/>
        <end position="157"/>
    </location>
</feature>
<comment type="caution">
    <text evidence="11">The sequence shown here is derived from an EMBL/GenBank/DDBJ whole genome shotgun (WGS) entry which is preliminary data.</text>
</comment>
<reference evidence="12" key="1">
    <citation type="submission" date="2017-12" db="EMBL/GenBank/DDBJ databases">
        <title>Draft genome sequence of Telmatospirillum siberiense 26-4b1T, an acidotolerant peatland alphaproteobacterium potentially involved in sulfur cycling.</title>
        <authorList>
            <person name="Hausmann B."/>
            <person name="Pjevac P."/>
            <person name="Schreck K."/>
            <person name="Herbold C.W."/>
            <person name="Daims H."/>
            <person name="Wagner M."/>
            <person name="Pester M."/>
            <person name="Loy A."/>
        </authorList>
    </citation>
    <scope>NUCLEOTIDE SEQUENCE [LARGE SCALE GENOMIC DNA]</scope>
    <source>
        <strain evidence="12">26-4b1</strain>
    </source>
</reference>
<feature type="transmembrane region" description="Helical" evidence="9">
    <location>
        <begin position="25"/>
        <end position="44"/>
    </location>
</feature>
<protein>
    <submittedName>
        <fullName evidence="11">Amino acid ABC transporter permease</fullName>
    </submittedName>
</protein>
<proteinExistence type="inferred from homology"/>
<dbReference type="CDD" id="cd06261">
    <property type="entry name" value="TM_PBP2"/>
    <property type="match status" value="1"/>
</dbReference>
<evidence type="ECO:0000256" key="9">
    <source>
        <dbReference type="RuleBase" id="RU363032"/>
    </source>
</evidence>
<dbReference type="OrthoDB" id="9808531at2"/>
<dbReference type="AlphaFoldDB" id="A0A2N3Q1M7"/>
<comment type="similarity">
    <text evidence="2">Belongs to the binding-protein-dependent transport system permease family. HisMQ subfamily.</text>
</comment>
<dbReference type="PANTHER" id="PTHR30614">
    <property type="entry name" value="MEMBRANE COMPONENT OF AMINO ACID ABC TRANSPORTER"/>
    <property type="match status" value="1"/>
</dbReference>
<evidence type="ECO:0000313" key="11">
    <source>
        <dbReference type="EMBL" id="PKU26491.1"/>
    </source>
</evidence>
<dbReference type="InterPro" id="IPR000515">
    <property type="entry name" value="MetI-like"/>
</dbReference>
<name>A0A2N3Q1M7_9PROT</name>
<evidence type="ECO:0000259" key="10">
    <source>
        <dbReference type="PROSITE" id="PS50928"/>
    </source>
</evidence>
<feature type="transmembrane region" description="Helical" evidence="9">
    <location>
        <begin position="368"/>
        <end position="387"/>
    </location>
</feature>
<evidence type="ECO:0000256" key="8">
    <source>
        <dbReference type="ARBA" id="ARBA00023136"/>
    </source>
</evidence>
<dbReference type="NCBIfam" id="TIGR01726">
    <property type="entry name" value="HEQRo_perm_3TM"/>
    <property type="match status" value="1"/>
</dbReference>
<sequence>MVDPVSSGASSAEFRHWWNNERFRGVLYQFLLMAMVAGIGWFLVANTLTNLNARHIATGFGFLDREAGFGISEHLVPYLPSDSYFRAFEVGLLNTLEVAVIGIVLTTLLGLVMGIARLSHNWLVARLASAYVEAMRNVPVLLLLLFCYSLITVSLPLSRNAFNLFDCIFLSNRGLRVPAMIWDDSAVMVVSTLALAVAASFLVGVWARRRQEKTGRYFPVLWSSLGLIAGLPLIAFLATGAHLSFDVPHMAGFNFAGGSTVSPEFAALLLGLVVYTGAFIAEIVRSGILAVSYGQTEAALALGLSRMQVLRLVVLPQSLRVIIPPLTSQYLNLVKNSPLAVAIGFPDLVSVANTAINQTGQAVEGVSIIMGVYLAISLILSFLMNWYNKRVALRGGR</sequence>
<dbReference type="InterPro" id="IPR010065">
    <property type="entry name" value="AA_ABC_transptr_permease_3TM"/>
</dbReference>
<keyword evidence="6" id="KW-0029">Amino-acid transport</keyword>
<feature type="domain" description="ABC transmembrane type-1" evidence="10">
    <location>
        <begin position="92"/>
        <end position="384"/>
    </location>
</feature>
<evidence type="ECO:0000256" key="3">
    <source>
        <dbReference type="ARBA" id="ARBA00022448"/>
    </source>
</evidence>
<keyword evidence="8 9" id="KW-0472">Membrane</keyword>
<dbReference type="InterPro" id="IPR035906">
    <property type="entry name" value="MetI-like_sf"/>
</dbReference>
<feature type="transmembrane region" description="Helical" evidence="9">
    <location>
        <begin position="265"/>
        <end position="284"/>
    </location>
</feature>
<dbReference type="SUPFAM" id="SSF161098">
    <property type="entry name" value="MetI-like"/>
    <property type="match status" value="2"/>
</dbReference>
<feature type="transmembrane region" description="Helical" evidence="9">
    <location>
        <begin position="186"/>
        <end position="207"/>
    </location>
</feature>
<evidence type="ECO:0000256" key="1">
    <source>
        <dbReference type="ARBA" id="ARBA00004429"/>
    </source>
</evidence>
<dbReference type="GO" id="GO:0006865">
    <property type="term" value="P:amino acid transport"/>
    <property type="evidence" value="ECO:0007669"/>
    <property type="project" value="UniProtKB-KW"/>
</dbReference>
<evidence type="ECO:0000256" key="5">
    <source>
        <dbReference type="ARBA" id="ARBA00022692"/>
    </source>
</evidence>
<keyword evidence="12" id="KW-1185">Reference proteome</keyword>
<evidence type="ECO:0000256" key="7">
    <source>
        <dbReference type="ARBA" id="ARBA00022989"/>
    </source>
</evidence>
<dbReference type="Proteomes" id="UP000233293">
    <property type="component" value="Unassembled WGS sequence"/>
</dbReference>
<dbReference type="GO" id="GO:0043190">
    <property type="term" value="C:ATP-binding cassette (ABC) transporter complex"/>
    <property type="evidence" value="ECO:0007669"/>
    <property type="project" value="InterPro"/>
</dbReference>
<evidence type="ECO:0000256" key="6">
    <source>
        <dbReference type="ARBA" id="ARBA00022970"/>
    </source>
</evidence>
<keyword evidence="5 9" id="KW-0812">Transmembrane</keyword>
<keyword evidence="7 9" id="KW-1133">Transmembrane helix</keyword>
<evidence type="ECO:0000313" key="12">
    <source>
        <dbReference type="Proteomes" id="UP000233293"/>
    </source>
</evidence>
<evidence type="ECO:0000256" key="4">
    <source>
        <dbReference type="ARBA" id="ARBA00022475"/>
    </source>
</evidence>
<dbReference type="Gene3D" id="1.10.3720.10">
    <property type="entry name" value="MetI-like"/>
    <property type="match status" value="2"/>
</dbReference>
<evidence type="ECO:0000256" key="2">
    <source>
        <dbReference type="ARBA" id="ARBA00010072"/>
    </source>
</evidence>
<dbReference type="Pfam" id="PF00528">
    <property type="entry name" value="BPD_transp_1"/>
    <property type="match status" value="1"/>
</dbReference>
<dbReference type="PROSITE" id="PS50928">
    <property type="entry name" value="ABC_TM1"/>
    <property type="match status" value="1"/>
</dbReference>